<sequence>MSLSPCGPPTRGPSESSATSTTGTASLTRCAHSGRPASGSLFIPGIGDGTIYKYEVLGKDGTWRQKADPMARSAEVPPQTASIVAASTYTWGDEDWMTRRGQSEAHRAPMSVYEIHLGSWRQGLSLS</sequence>
<feature type="compositionally biased region" description="Low complexity" evidence="1">
    <location>
        <begin position="14"/>
        <end position="28"/>
    </location>
</feature>
<evidence type="ECO:0000313" key="3">
    <source>
        <dbReference type="Proteomes" id="UP001157125"/>
    </source>
</evidence>
<proteinExistence type="predicted"/>
<evidence type="ECO:0000313" key="2">
    <source>
        <dbReference type="EMBL" id="GMA36697.1"/>
    </source>
</evidence>
<name>A0ABQ6IIY6_9MICO</name>
<dbReference type="InterPro" id="IPR017853">
    <property type="entry name" value="GH"/>
</dbReference>
<dbReference type="InterPro" id="IPR013783">
    <property type="entry name" value="Ig-like_fold"/>
</dbReference>
<evidence type="ECO:0000256" key="1">
    <source>
        <dbReference type="SAM" id="MobiDB-lite"/>
    </source>
</evidence>
<gene>
    <name evidence="2" type="ORF">GCM10025876_29010</name>
</gene>
<organism evidence="2 3">
    <name type="scientific">Demequina litorisediminis</name>
    <dbReference type="NCBI Taxonomy" id="1849022"/>
    <lineage>
        <taxon>Bacteria</taxon>
        <taxon>Bacillati</taxon>
        <taxon>Actinomycetota</taxon>
        <taxon>Actinomycetes</taxon>
        <taxon>Micrococcales</taxon>
        <taxon>Demequinaceae</taxon>
        <taxon>Demequina</taxon>
    </lineage>
</organism>
<feature type="region of interest" description="Disordered" evidence="1">
    <location>
        <begin position="1"/>
        <end position="40"/>
    </location>
</feature>
<accession>A0ABQ6IIY6</accession>
<reference evidence="3" key="1">
    <citation type="journal article" date="2019" name="Int. J. Syst. Evol. Microbiol.">
        <title>The Global Catalogue of Microorganisms (GCM) 10K type strain sequencing project: providing services to taxonomists for standard genome sequencing and annotation.</title>
        <authorList>
            <consortium name="The Broad Institute Genomics Platform"/>
            <consortium name="The Broad Institute Genome Sequencing Center for Infectious Disease"/>
            <person name="Wu L."/>
            <person name="Ma J."/>
        </authorList>
    </citation>
    <scope>NUCLEOTIDE SEQUENCE [LARGE SCALE GENOMIC DNA]</scope>
    <source>
        <strain evidence="3">NBRC 112299</strain>
    </source>
</reference>
<dbReference type="Proteomes" id="UP001157125">
    <property type="component" value="Unassembled WGS sequence"/>
</dbReference>
<feature type="compositionally biased region" description="Pro residues" evidence="1">
    <location>
        <begin position="1"/>
        <end position="11"/>
    </location>
</feature>
<dbReference type="SUPFAM" id="SSF51445">
    <property type="entry name" value="(Trans)glycosidases"/>
    <property type="match status" value="1"/>
</dbReference>
<dbReference type="Gene3D" id="3.20.20.80">
    <property type="entry name" value="Glycosidases"/>
    <property type="match status" value="1"/>
</dbReference>
<dbReference type="EMBL" id="BSUN01000001">
    <property type="protein sequence ID" value="GMA36697.1"/>
    <property type="molecule type" value="Genomic_DNA"/>
</dbReference>
<dbReference type="Gene3D" id="2.60.40.10">
    <property type="entry name" value="Immunoglobulins"/>
    <property type="match status" value="1"/>
</dbReference>
<comment type="caution">
    <text evidence="2">The sequence shown here is derived from an EMBL/GenBank/DDBJ whole genome shotgun (WGS) entry which is preliminary data.</text>
</comment>
<keyword evidence="3" id="KW-1185">Reference proteome</keyword>
<protein>
    <submittedName>
        <fullName evidence="2">Uncharacterized protein</fullName>
    </submittedName>
</protein>